<feature type="compositionally biased region" description="Basic residues" evidence="4">
    <location>
        <begin position="489"/>
        <end position="500"/>
    </location>
</feature>
<feature type="compositionally biased region" description="Acidic residues" evidence="4">
    <location>
        <begin position="348"/>
        <end position="375"/>
    </location>
</feature>
<feature type="compositionally biased region" description="Low complexity" evidence="4">
    <location>
        <begin position="94"/>
        <end position="106"/>
    </location>
</feature>
<dbReference type="PANTHER" id="PTHR44267:SF1">
    <property type="entry name" value="WD REPEAT-CONTAINING PROTEIN 43"/>
    <property type="match status" value="1"/>
</dbReference>
<feature type="compositionally biased region" description="Polar residues" evidence="4">
    <location>
        <begin position="51"/>
        <end position="61"/>
    </location>
</feature>
<feature type="domain" description="Small-subunit processome Utp12" evidence="5">
    <location>
        <begin position="228"/>
        <end position="331"/>
    </location>
</feature>
<evidence type="ECO:0000313" key="7">
    <source>
        <dbReference type="Proteomes" id="UP000799439"/>
    </source>
</evidence>
<dbReference type="InterPro" id="IPR007148">
    <property type="entry name" value="SSU_processome_Utp12"/>
</dbReference>
<dbReference type="EMBL" id="ML996084">
    <property type="protein sequence ID" value="KAF2154301.1"/>
    <property type="molecule type" value="Genomic_DNA"/>
</dbReference>
<feature type="region of interest" description="Disordered" evidence="4">
    <location>
        <begin position="342"/>
        <end position="500"/>
    </location>
</feature>
<comment type="caution">
    <text evidence="6">The sequence shown here is derived from an EMBL/GenBank/DDBJ whole genome shotgun (WGS) entry which is preliminary data.</text>
</comment>
<dbReference type="GO" id="GO:0000462">
    <property type="term" value="P:maturation of SSU-rRNA from tricistronic rRNA transcript (SSU-rRNA, 5.8S rRNA, LSU-rRNA)"/>
    <property type="evidence" value="ECO:0007669"/>
    <property type="project" value="TreeGrafter"/>
</dbReference>
<dbReference type="OrthoDB" id="30195at2759"/>
<feature type="region of interest" description="Disordered" evidence="4">
    <location>
        <begin position="1"/>
        <end position="131"/>
    </location>
</feature>
<organism evidence="6 7">
    <name type="scientific">Myriangium duriaei CBS 260.36</name>
    <dbReference type="NCBI Taxonomy" id="1168546"/>
    <lineage>
        <taxon>Eukaryota</taxon>
        <taxon>Fungi</taxon>
        <taxon>Dikarya</taxon>
        <taxon>Ascomycota</taxon>
        <taxon>Pezizomycotina</taxon>
        <taxon>Dothideomycetes</taxon>
        <taxon>Dothideomycetidae</taxon>
        <taxon>Myriangiales</taxon>
        <taxon>Myriangiaceae</taxon>
        <taxon>Myriangium</taxon>
    </lineage>
</organism>
<evidence type="ECO:0000259" key="5">
    <source>
        <dbReference type="Pfam" id="PF04003"/>
    </source>
</evidence>
<dbReference type="AlphaFoldDB" id="A0A9P4MP28"/>
<evidence type="ECO:0000256" key="1">
    <source>
        <dbReference type="ARBA" id="ARBA00004123"/>
    </source>
</evidence>
<dbReference type="Pfam" id="PF04003">
    <property type="entry name" value="Utp12"/>
    <property type="match status" value="1"/>
</dbReference>
<dbReference type="Proteomes" id="UP000799439">
    <property type="component" value="Unassembled WGS sequence"/>
</dbReference>
<feature type="compositionally biased region" description="Basic residues" evidence="4">
    <location>
        <begin position="379"/>
        <end position="391"/>
    </location>
</feature>
<evidence type="ECO:0000313" key="6">
    <source>
        <dbReference type="EMBL" id="KAF2154301.1"/>
    </source>
</evidence>
<feature type="compositionally biased region" description="Acidic residues" evidence="4">
    <location>
        <begin position="82"/>
        <end position="93"/>
    </location>
</feature>
<feature type="compositionally biased region" description="Acidic residues" evidence="4">
    <location>
        <begin position="414"/>
        <end position="475"/>
    </location>
</feature>
<comment type="subcellular location">
    <subcellularLocation>
        <location evidence="1">Nucleus</location>
    </subcellularLocation>
</comment>
<protein>
    <submittedName>
        <fullName evidence="6">NUC189-domain-containing protein</fullName>
    </submittedName>
</protein>
<dbReference type="PANTHER" id="PTHR44267">
    <property type="entry name" value="WD REPEAT-CONTAINING PROTEIN 43"/>
    <property type="match status" value="1"/>
</dbReference>
<evidence type="ECO:0000256" key="3">
    <source>
        <dbReference type="ARBA" id="ARBA00038335"/>
    </source>
</evidence>
<evidence type="ECO:0000256" key="4">
    <source>
        <dbReference type="SAM" id="MobiDB-lite"/>
    </source>
</evidence>
<sequence>MSTTKRTRQRQPEQAAVASLPPAKRAKITKAAQQTSSGLGFLTDERRRSGRTIQAKTTNGIDGSRAHKVDESQAAISNQAALDDDAEEDDDGGSEISSSSEEPSSSSEDDVEGATDVPMTNGDLDHVEDDGIENGAMDISEDQGALVATGRPKTNGIVEDEAERDENAAPSFGEMLQTVHPDIIDVTASLDDQDFRSKSLIPTEGSKVLQAPSATSLGTVLTQALRTNDKELLESCLQTKDTATIKSTIQRLQSRLVATLMQNLAERLHKRPGRAGPLMVWVQWSLVAHGGYLAGQPAVVKKLRALRQVVRERAGSLQPLITLKGKLDLLSAQVELRRSIRAQHADADDSDEEDDVVYVEGDDASSSSEEEDDDDMKLIKHKPHNAGKAGRKSLESQPEIGEDMDGDVPIINGIDEDAEMESLADEEDGEDQEGAGLIDDEADESEGEESMSSEVEESDSAEDADAGDNDDDSSSGEDVPATRQTRSSRPTRRAALIRKR</sequence>
<feature type="compositionally biased region" description="Low complexity" evidence="4">
    <location>
        <begin position="476"/>
        <end position="488"/>
    </location>
</feature>
<accession>A0A9P4MP28</accession>
<dbReference type="GO" id="GO:0005730">
    <property type="term" value="C:nucleolus"/>
    <property type="evidence" value="ECO:0007669"/>
    <property type="project" value="TreeGrafter"/>
</dbReference>
<keyword evidence="7" id="KW-1185">Reference proteome</keyword>
<proteinExistence type="inferred from homology"/>
<name>A0A9P4MP28_9PEZI</name>
<evidence type="ECO:0000256" key="2">
    <source>
        <dbReference type="ARBA" id="ARBA00023242"/>
    </source>
</evidence>
<dbReference type="InterPro" id="IPR052414">
    <property type="entry name" value="U3_snoRNA-assoc_WDR"/>
</dbReference>
<reference evidence="6" key="1">
    <citation type="journal article" date="2020" name="Stud. Mycol.">
        <title>101 Dothideomycetes genomes: a test case for predicting lifestyles and emergence of pathogens.</title>
        <authorList>
            <person name="Haridas S."/>
            <person name="Albert R."/>
            <person name="Binder M."/>
            <person name="Bloem J."/>
            <person name="Labutti K."/>
            <person name="Salamov A."/>
            <person name="Andreopoulos B."/>
            <person name="Baker S."/>
            <person name="Barry K."/>
            <person name="Bills G."/>
            <person name="Bluhm B."/>
            <person name="Cannon C."/>
            <person name="Castanera R."/>
            <person name="Culley D."/>
            <person name="Daum C."/>
            <person name="Ezra D."/>
            <person name="Gonzalez J."/>
            <person name="Henrissat B."/>
            <person name="Kuo A."/>
            <person name="Liang C."/>
            <person name="Lipzen A."/>
            <person name="Lutzoni F."/>
            <person name="Magnuson J."/>
            <person name="Mondo S."/>
            <person name="Nolan M."/>
            <person name="Ohm R."/>
            <person name="Pangilinan J."/>
            <person name="Park H.-J."/>
            <person name="Ramirez L."/>
            <person name="Alfaro M."/>
            <person name="Sun H."/>
            <person name="Tritt A."/>
            <person name="Yoshinaga Y."/>
            <person name="Zwiers L.-H."/>
            <person name="Turgeon B."/>
            <person name="Goodwin S."/>
            <person name="Spatafora J."/>
            <person name="Crous P."/>
            <person name="Grigoriev I."/>
        </authorList>
    </citation>
    <scope>NUCLEOTIDE SEQUENCE</scope>
    <source>
        <strain evidence="6">CBS 260.36</strain>
    </source>
</reference>
<comment type="similarity">
    <text evidence="3">Belongs to the UTP5 family.</text>
</comment>
<keyword evidence="2" id="KW-0539">Nucleus</keyword>
<gene>
    <name evidence="6" type="ORF">K461DRAFT_277415</name>
</gene>